<keyword evidence="1" id="KW-1133">Transmembrane helix</keyword>
<gene>
    <name evidence="3" type="ORF">KTS45_17060</name>
</gene>
<evidence type="ECO:0000256" key="1">
    <source>
        <dbReference type="SAM" id="Phobius"/>
    </source>
</evidence>
<feature type="domain" description="DUF8147" evidence="2">
    <location>
        <begin position="16"/>
        <end position="103"/>
    </location>
</feature>
<keyword evidence="1" id="KW-0472">Membrane</keyword>
<dbReference type="AlphaFoldDB" id="A0A8J7YCU6"/>
<dbReference type="Pfam" id="PF26472">
    <property type="entry name" value="DUF8147"/>
    <property type="match status" value="1"/>
</dbReference>
<evidence type="ECO:0000259" key="2">
    <source>
        <dbReference type="Pfam" id="PF26472"/>
    </source>
</evidence>
<dbReference type="InterPro" id="IPR058460">
    <property type="entry name" value="DUF8147"/>
</dbReference>
<comment type="caution">
    <text evidence="3">The sequence shown here is derived from an EMBL/GenBank/DDBJ whole genome shotgun (WGS) entry which is preliminary data.</text>
</comment>
<feature type="transmembrane region" description="Helical" evidence="1">
    <location>
        <begin position="12"/>
        <end position="36"/>
    </location>
</feature>
<feature type="transmembrane region" description="Helical" evidence="1">
    <location>
        <begin position="80"/>
        <end position="101"/>
    </location>
</feature>
<organism evidence="3 4">
    <name type="scientific">Haloarcula limicola</name>
    <dbReference type="NCBI Taxonomy" id="1429915"/>
    <lineage>
        <taxon>Archaea</taxon>
        <taxon>Methanobacteriati</taxon>
        <taxon>Methanobacteriota</taxon>
        <taxon>Stenosarchaea group</taxon>
        <taxon>Halobacteria</taxon>
        <taxon>Halobacteriales</taxon>
        <taxon>Haloarculaceae</taxon>
        <taxon>Haloarcula</taxon>
    </lineage>
</organism>
<proteinExistence type="predicted"/>
<dbReference type="Proteomes" id="UP000766550">
    <property type="component" value="Unassembled WGS sequence"/>
</dbReference>
<reference evidence="3 4" key="1">
    <citation type="submission" date="2021-06" db="EMBL/GenBank/DDBJ databases">
        <title>New haloarchaea isolates fom saline soil.</title>
        <authorList>
            <person name="Duran-Viseras A."/>
            <person name="Sanchez-Porro C.S."/>
            <person name="Ventosa A."/>
        </authorList>
    </citation>
    <scope>NUCLEOTIDE SEQUENCE [LARGE SCALE GENOMIC DNA]</scope>
    <source>
        <strain evidence="3 4">JCM 183640</strain>
    </source>
</reference>
<dbReference type="EMBL" id="JAHQXF010000003">
    <property type="protein sequence ID" value="MBV0925914.1"/>
    <property type="molecule type" value="Genomic_DNA"/>
</dbReference>
<accession>A0A8J7YCU6</accession>
<protein>
    <submittedName>
        <fullName evidence="3">MFS transporter</fullName>
    </submittedName>
</protein>
<dbReference type="RefSeq" id="WP_162318871.1">
    <property type="nucleotide sequence ID" value="NZ_JAHQXF010000003.1"/>
</dbReference>
<keyword evidence="1" id="KW-0812">Transmembrane</keyword>
<evidence type="ECO:0000313" key="4">
    <source>
        <dbReference type="Proteomes" id="UP000766550"/>
    </source>
</evidence>
<feature type="transmembrane region" description="Helical" evidence="1">
    <location>
        <begin position="42"/>
        <end position="68"/>
    </location>
</feature>
<evidence type="ECO:0000313" key="3">
    <source>
        <dbReference type="EMBL" id="MBV0925914.1"/>
    </source>
</evidence>
<dbReference type="OrthoDB" id="162223at2157"/>
<name>A0A8J7YCU6_9EURY</name>
<keyword evidence="4" id="KW-1185">Reference proteome</keyword>
<sequence length="350" mass="38835">MDSETNRSRSRRWAVAAGCLVAGLLTFVAVTIVLTAVLDPLIWPSLLVSLPLGFAVGSAVAAVGYYYASRGPESGIDRRTIGIVAFFLVFGLLVGGLYALGQQRLDESYESTYEYRVTLSADQTLENATVYVPVPLEDGQSRLGEQFVESARYERHTPSVRGYDGEPAPVNFTYDVVETEHGPMLSISADRIEVSTVYYRTVENETTGWNERISPDAYDPDDPSMGVQNDGSFTFTVTTASAGRIDTADPFAGEPMLSRSYDRSEVECTFATGSRHRCYEYDGRVYADYDTANDTAVYLSSELSGRNEWFSGGWTGNEYREWIRVELRGRQEGWYLAEGETEVGSGNYRE</sequence>